<evidence type="ECO:0000313" key="3">
    <source>
        <dbReference type="EMBL" id="CAL4927565.1"/>
    </source>
</evidence>
<dbReference type="EMBL" id="OZ075123">
    <property type="protein sequence ID" value="CAL4919296.1"/>
    <property type="molecule type" value="Genomic_DNA"/>
</dbReference>
<proteinExistence type="predicted"/>
<dbReference type="EMBL" id="OZ075124">
    <property type="protein sequence ID" value="CAL4927565.1"/>
    <property type="molecule type" value="Genomic_DNA"/>
</dbReference>
<evidence type="ECO:0000313" key="2">
    <source>
        <dbReference type="EMBL" id="CAL4919296.1"/>
    </source>
</evidence>
<organism evidence="2 4">
    <name type="scientific">Urochloa decumbens</name>
    <dbReference type="NCBI Taxonomy" id="240449"/>
    <lineage>
        <taxon>Eukaryota</taxon>
        <taxon>Viridiplantae</taxon>
        <taxon>Streptophyta</taxon>
        <taxon>Embryophyta</taxon>
        <taxon>Tracheophyta</taxon>
        <taxon>Spermatophyta</taxon>
        <taxon>Magnoliopsida</taxon>
        <taxon>Liliopsida</taxon>
        <taxon>Poales</taxon>
        <taxon>Poaceae</taxon>
        <taxon>PACMAD clade</taxon>
        <taxon>Panicoideae</taxon>
        <taxon>Panicodae</taxon>
        <taxon>Paniceae</taxon>
        <taxon>Melinidinae</taxon>
        <taxon>Urochloa</taxon>
    </lineage>
</organism>
<reference evidence="2" key="1">
    <citation type="submission" date="2024-10" db="EMBL/GenBank/DDBJ databases">
        <authorList>
            <person name="Ryan C."/>
        </authorList>
    </citation>
    <scope>NUCLEOTIDE SEQUENCE [LARGE SCALE GENOMIC DNA]</scope>
</reference>
<feature type="region of interest" description="Disordered" evidence="1">
    <location>
        <begin position="1"/>
        <end position="110"/>
    </location>
</feature>
<keyword evidence="4" id="KW-1185">Reference proteome</keyword>
<sequence length="178" mass="18914">MPPKSSAVGSSSGSRRVPSRYCTTSTMVGLAPGDDCVHSIPSLSARVASPASCSPRIPASTQSPSLPSDQRPSTQSTSRTRSPPRASSSMGRRPHVTSSRNTPNANTSVRGVALEVRASSGARYPMVPTTRVVRGSAPWSCSLASPKSPRRPDMPPSRRTLLALTSRWTITCSQLLWR</sequence>
<dbReference type="Proteomes" id="UP001497457">
    <property type="component" value="Chromosome 14rd"/>
</dbReference>
<name>A0ABC8X1B2_9POAL</name>
<dbReference type="AlphaFoldDB" id="A0ABC8X1B2"/>
<gene>
    <name evidence="2" type="ORF">URODEC1_LOCUS19706</name>
    <name evidence="3" type="ORF">URODEC1_LOCUS24644</name>
</gene>
<feature type="compositionally biased region" description="Low complexity" evidence="1">
    <location>
        <begin position="67"/>
        <end position="89"/>
    </location>
</feature>
<accession>A0ABC8X1B2</accession>
<dbReference type="Proteomes" id="UP001497457">
    <property type="component" value="Chromosome 13rd"/>
</dbReference>
<evidence type="ECO:0000256" key="1">
    <source>
        <dbReference type="SAM" id="MobiDB-lite"/>
    </source>
</evidence>
<protein>
    <submittedName>
        <fullName evidence="2">Uncharacterized protein</fullName>
    </submittedName>
</protein>
<feature type="compositionally biased region" description="Low complexity" evidence="1">
    <location>
        <begin position="1"/>
        <end position="20"/>
    </location>
</feature>
<evidence type="ECO:0000313" key="4">
    <source>
        <dbReference type="Proteomes" id="UP001497457"/>
    </source>
</evidence>
<feature type="compositionally biased region" description="Polar residues" evidence="1">
    <location>
        <begin position="96"/>
        <end position="109"/>
    </location>
</feature>